<dbReference type="Proteomes" id="UP000302139">
    <property type="component" value="Unassembled WGS sequence"/>
</dbReference>
<dbReference type="AlphaFoldDB" id="A0A4D4LZF5"/>
<proteinExistence type="predicted"/>
<gene>
    <name evidence="2" type="ORF">SAV14893_036810</name>
</gene>
<accession>A0A4D4LZF5</accession>
<reference evidence="2 3" key="1">
    <citation type="submission" date="2019-04" db="EMBL/GenBank/DDBJ databases">
        <title>Draft genome sequences of Streptomyces avermitilis NBRC 14893.</title>
        <authorList>
            <person name="Komaki H."/>
            <person name="Tamura T."/>
            <person name="Hosoyama A."/>
        </authorList>
    </citation>
    <scope>NUCLEOTIDE SEQUENCE [LARGE SCALE GENOMIC DNA]</scope>
    <source>
        <strain evidence="2 3">NBRC 14893</strain>
    </source>
</reference>
<feature type="region of interest" description="Disordered" evidence="1">
    <location>
        <begin position="39"/>
        <end position="65"/>
    </location>
</feature>
<organism evidence="2 3">
    <name type="scientific">Streptomyces avermitilis</name>
    <dbReference type="NCBI Taxonomy" id="33903"/>
    <lineage>
        <taxon>Bacteria</taxon>
        <taxon>Bacillati</taxon>
        <taxon>Actinomycetota</taxon>
        <taxon>Actinomycetes</taxon>
        <taxon>Kitasatosporales</taxon>
        <taxon>Streptomycetaceae</taxon>
        <taxon>Streptomyces</taxon>
    </lineage>
</organism>
<evidence type="ECO:0008006" key="4">
    <source>
        <dbReference type="Google" id="ProtNLM"/>
    </source>
</evidence>
<name>A0A4D4LZF5_STRAX</name>
<protein>
    <recommendedName>
        <fullName evidence="4">Histidine kinase/HSP90-like ATPase domain-containing protein</fullName>
    </recommendedName>
</protein>
<feature type="compositionally biased region" description="Polar residues" evidence="1">
    <location>
        <begin position="55"/>
        <end position="65"/>
    </location>
</feature>
<dbReference type="EMBL" id="BJHX01000001">
    <property type="protein sequence ID" value="GDY64288.1"/>
    <property type="molecule type" value="Genomic_DNA"/>
</dbReference>
<comment type="caution">
    <text evidence="2">The sequence shown here is derived from an EMBL/GenBank/DDBJ whole genome shotgun (WGS) entry which is preliminary data.</text>
</comment>
<dbReference type="InterPro" id="IPR036890">
    <property type="entry name" value="HATPase_C_sf"/>
</dbReference>
<evidence type="ECO:0000256" key="1">
    <source>
        <dbReference type="SAM" id="MobiDB-lite"/>
    </source>
</evidence>
<evidence type="ECO:0000313" key="2">
    <source>
        <dbReference type="EMBL" id="GDY64288.1"/>
    </source>
</evidence>
<evidence type="ECO:0000313" key="3">
    <source>
        <dbReference type="Proteomes" id="UP000302139"/>
    </source>
</evidence>
<dbReference type="SUPFAM" id="SSF55874">
    <property type="entry name" value="ATPase domain of HSP90 chaperone/DNA topoisomerase II/histidine kinase"/>
    <property type="match status" value="1"/>
</dbReference>
<dbReference type="Gene3D" id="3.30.565.10">
    <property type="entry name" value="Histidine kinase-like ATPase, C-terminal domain"/>
    <property type="match status" value="1"/>
</dbReference>
<sequence>MTLPDGRPGVRLTVTDDGVGIPDIGRRSGLTNLERRAGSLGGDSWFGPGTGENGAGTTVTWQAPY</sequence>